<name>A0AAW8Q9N4_VIBPH</name>
<reference evidence="1" key="1">
    <citation type="submission" date="2023-06" db="EMBL/GenBank/DDBJ databases">
        <title>Genomic Diversity of Vibrio spp. and Metagenomic Analysis of Pathogens in Florida Gulf Coastal Waters Following Hurricane Ian.</title>
        <authorList>
            <person name="Brumfield K.D."/>
        </authorList>
    </citation>
    <scope>NUCLEOTIDE SEQUENCE</scope>
    <source>
        <strain evidence="1">WBS2B-138</strain>
    </source>
</reference>
<dbReference type="RefSeq" id="WP_269635543.1">
    <property type="nucleotide sequence ID" value="NZ_JAPXUU010000052.1"/>
</dbReference>
<comment type="caution">
    <text evidence="1">The sequence shown here is derived from an EMBL/GenBank/DDBJ whole genome shotgun (WGS) entry which is preliminary data.</text>
</comment>
<dbReference type="EMBL" id="JAUHGG010000024">
    <property type="protein sequence ID" value="MDS1824438.1"/>
    <property type="molecule type" value="Genomic_DNA"/>
</dbReference>
<accession>A0AAW8Q9N4</accession>
<evidence type="ECO:0000313" key="1">
    <source>
        <dbReference type="EMBL" id="MDS1824438.1"/>
    </source>
</evidence>
<dbReference type="AlphaFoldDB" id="A0AAW8Q9N4"/>
<evidence type="ECO:0000313" key="2">
    <source>
        <dbReference type="Proteomes" id="UP001253193"/>
    </source>
</evidence>
<protein>
    <submittedName>
        <fullName evidence="1">Uncharacterized protein</fullName>
    </submittedName>
</protein>
<sequence>MKEEIFGLMWRANIDESKHEVYYQIVDRCLKSIKTISDEFTAKLKDDANFQAIIKTEDVISPEAGTVFGTNLINFQVKLILEYIKFYEEFYYINDVPSLQDDKRVRRIILAITVAFLHELTHIIRGHNSTTVDASIPDNLAVRASETDADFLAGLQLYKWFIGPAVGNELMNNIGLTQEAIRPPIFFKDAGCAMTLLTLFFFEKIKSKSNDYHCPNLRNIILMSGFMYGVDDEYYMFINLFKAGYEEIIEWTKDHNVNGIYDEFLAISSSEYSQLEQVTTKALEQQRVLTDNNSEVWKVLFSHATRA</sequence>
<organism evidence="1 2">
    <name type="scientific">Vibrio parahaemolyticus</name>
    <dbReference type="NCBI Taxonomy" id="670"/>
    <lineage>
        <taxon>Bacteria</taxon>
        <taxon>Pseudomonadati</taxon>
        <taxon>Pseudomonadota</taxon>
        <taxon>Gammaproteobacteria</taxon>
        <taxon>Vibrionales</taxon>
        <taxon>Vibrionaceae</taxon>
        <taxon>Vibrio</taxon>
    </lineage>
</organism>
<proteinExistence type="predicted"/>
<dbReference type="Proteomes" id="UP001253193">
    <property type="component" value="Unassembled WGS sequence"/>
</dbReference>
<gene>
    <name evidence="1" type="ORF">QX249_27860</name>
</gene>